<keyword evidence="2" id="KW-0472">Membrane</keyword>
<protein>
    <submittedName>
        <fullName evidence="4">LCP family protein</fullName>
    </submittedName>
</protein>
<keyword evidence="2" id="KW-0812">Transmembrane</keyword>
<dbReference type="PANTHER" id="PTHR33392:SF6">
    <property type="entry name" value="POLYISOPRENYL-TEICHOIC ACID--PEPTIDOGLYCAN TEICHOIC ACID TRANSFERASE TAGU"/>
    <property type="match status" value="1"/>
</dbReference>
<evidence type="ECO:0000256" key="2">
    <source>
        <dbReference type="SAM" id="Phobius"/>
    </source>
</evidence>
<keyword evidence="2" id="KW-1133">Transmembrane helix</keyword>
<sequence length="346" mass="39141">MKKKRKKYIKIVAGILIFILFIIAFGYGLQYIDNKTEKTNVSDEDSINDWNVQVARGKIKLNKKKYDYYHDFENYLLIGTDASGNDGEGDEYQGSMADFLMLVIVDKTDGTYSFLQFNRDTMTEISLINHEGKGAATATLQLCTAHWYGGNKEQGCKNTVKAVKKLLGGMEINGYYELNMSEIPTLNQIVGGVTVTLEEDFTDKYPEMKKGATLQLTDDEAYAYVHDRYGVGDEENASRMKRQQQYMTGFFKKLQDKIKSDSNYTTDIFNQLQDKATTDITIGTISNISNIFASGTNKGIYELQGESKVGQALGDNLDHIEFYVDKDSMVTTMEDLFGIKEHNNKE</sequence>
<organism evidence="4 5">
    <name type="scientific">Eubacterium album</name>
    <dbReference type="NCBI Taxonomy" id="2978477"/>
    <lineage>
        <taxon>Bacteria</taxon>
        <taxon>Bacillati</taxon>
        <taxon>Bacillota</taxon>
        <taxon>Clostridia</taxon>
        <taxon>Eubacteriales</taxon>
        <taxon>Eubacteriaceae</taxon>
        <taxon>Eubacterium</taxon>
    </lineage>
</organism>
<accession>A0ABT2M0D0</accession>
<comment type="similarity">
    <text evidence="1">Belongs to the LytR/CpsA/Psr (LCP) family.</text>
</comment>
<reference evidence="4" key="1">
    <citation type="submission" date="2022-09" db="EMBL/GenBank/DDBJ databases">
        <title>Eubacterium sp. LFL-14 isolated from human feces.</title>
        <authorList>
            <person name="Liu F."/>
        </authorList>
    </citation>
    <scope>NUCLEOTIDE SEQUENCE</scope>
    <source>
        <strain evidence="4">LFL-14</strain>
    </source>
</reference>
<dbReference type="Pfam" id="PF03816">
    <property type="entry name" value="LytR_cpsA_psr"/>
    <property type="match status" value="1"/>
</dbReference>
<keyword evidence="5" id="KW-1185">Reference proteome</keyword>
<name>A0ABT2M0D0_9FIRM</name>
<gene>
    <name evidence="4" type="ORF">N5B56_07870</name>
</gene>
<evidence type="ECO:0000259" key="3">
    <source>
        <dbReference type="Pfam" id="PF03816"/>
    </source>
</evidence>
<dbReference type="EMBL" id="JAODBU010000007">
    <property type="protein sequence ID" value="MCT7398996.1"/>
    <property type="molecule type" value="Genomic_DNA"/>
</dbReference>
<dbReference type="PANTHER" id="PTHR33392">
    <property type="entry name" value="POLYISOPRENYL-TEICHOIC ACID--PEPTIDOGLYCAN TEICHOIC ACID TRANSFERASE TAGU"/>
    <property type="match status" value="1"/>
</dbReference>
<feature type="domain" description="Cell envelope-related transcriptional attenuator" evidence="3">
    <location>
        <begin position="97"/>
        <end position="255"/>
    </location>
</feature>
<evidence type="ECO:0000313" key="4">
    <source>
        <dbReference type="EMBL" id="MCT7398996.1"/>
    </source>
</evidence>
<dbReference type="InterPro" id="IPR050922">
    <property type="entry name" value="LytR/CpsA/Psr_CW_biosynth"/>
</dbReference>
<evidence type="ECO:0000256" key="1">
    <source>
        <dbReference type="ARBA" id="ARBA00006068"/>
    </source>
</evidence>
<dbReference type="RefSeq" id="WP_260978692.1">
    <property type="nucleotide sequence ID" value="NZ_JAODBU010000007.1"/>
</dbReference>
<comment type="caution">
    <text evidence="4">The sequence shown here is derived from an EMBL/GenBank/DDBJ whole genome shotgun (WGS) entry which is preliminary data.</text>
</comment>
<dbReference type="Gene3D" id="3.40.630.190">
    <property type="entry name" value="LCP protein"/>
    <property type="match status" value="1"/>
</dbReference>
<dbReference type="InterPro" id="IPR004474">
    <property type="entry name" value="LytR_CpsA_psr"/>
</dbReference>
<feature type="transmembrane region" description="Helical" evidence="2">
    <location>
        <begin position="12"/>
        <end position="32"/>
    </location>
</feature>
<proteinExistence type="inferred from homology"/>
<dbReference type="Proteomes" id="UP001431199">
    <property type="component" value="Unassembled WGS sequence"/>
</dbReference>
<evidence type="ECO:0000313" key="5">
    <source>
        <dbReference type="Proteomes" id="UP001431199"/>
    </source>
</evidence>